<feature type="transmembrane region" description="Helical" evidence="5">
    <location>
        <begin position="83"/>
        <end position="102"/>
    </location>
</feature>
<dbReference type="RefSeq" id="WP_321554570.1">
    <property type="nucleotide sequence ID" value="NZ_JAXIVU010000039.1"/>
</dbReference>
<feature type="transmembrane region" description="Helical" evidence="5">
    <location>
        <begin position="37"/>
        <end position="62"/>
    </location>
</feature>
<feature type="transmembrane region" description="Helical" evidence="5">
    <location>
        <begin position="108"/>
        <end position="125"/>
    </location>
</feature>
<reference evidence="6 7" key="1">
    <citation type="submission" date="2023-12" db="EMBL/GenBank/DDBJ databases">
        <title>Denitrificimonas halotolerans sp. nov.,a novel species isolated from landfill leachate.</title>
        <authorList>
            <person name="Wang S."/>
        </authorList>
    </citation>
    <scope>NUCLEOTIDE SEQUENCE [LARGE SCALE GENOMIC DNA]</scope>
    <source>
        <strain evidence="6 7">JX-1</strain>
    </source>
</reference>
<dbReference type="GO" id="GO:0032259">
    <property type="term" value="P:methylation"/>
    <property type="evidence" value="ECO:0007669"/>
    <property type="project" value="UniProtKB-KW"/>
</dbReference>
<evidence type="ECO:0000313" key="7">
    <source>
        <dbReference type="Proteomes" id="UP001294570"/>
    </source>
</evidence>
<dbReference type="GO" id="GO:0004671">
    <property type="term" value="F:protein C-terminal S-isoprenylcysteine carboxyl O-methyltransferase activity"/>
    <property type="evidence" value="ECO:0007669"/>
    <property type="project" value="UniProtKB-EC"/>
</dbReference>
<evidence type="ECO:0000313" key="6">
    <source>
        <dbReference type="EMBL" id="MDY7220492.1"/>
    </source>
</evidence>
<dbReference type="PANTHER" id="PTHR12714:SF24">
    <property type="entry name" value="SLR1182 PROTEIN"/>
    <property type="match status" value="1"/>
</dbReference>
<comment type="caution">
    <text evidence="6">The sequence shown here is derived from an EMBL/GenBank/DDBJ whole genome shotgun (WGS) entry which is preliminary data.</text>
</comment>
<proteinExistence type="predicted"/>
<protein>
    <submittedName>
        <fullName evidence="6">Isoprenylcysteine carboxylmethyltransferase family protein</fullName>
        <ecNumber evidence="6">2.1.1.100</ecNumber>
        <ecNumber evidence="6">2.1.1.334</ecNumber>
    </submittedName>
</protein>
<keyword evidence="3 5" id="KW-1133">Transmembrane helix</keyword>
<keyword evidence="6" id="KW-0489">Methyltransferase</keyword>
<organism evidence="6 7">
    <name type="scientific">Denitrificimonas halotolerans</name>
    <dbReference type="NCBI Taxonomy" id="3098930"/>
    <lineage>
        <taxon>Bacteria</taxon>
        <taxon>Pseudomonadati</taxon>
        <taxon>Pseudomonadota</taxon>
        <taxon>Gammaproteobacteria</taxon>
        <taxon>Pseudomonadales</taxon>
        <taxon>Pseudomonadaceae</taxon>
        <taxon>Denitrificimonas</taxon>
    </lineage>
</organism>
<evidence type="ECO:0000256" key="5">
    <source>
        <dbReference type="SAM" id="Phobius"/>
    </source>
</evidence>
<evidence type="ECO:0000256" key="1">
    <source>
        <dbReference type="ARBA" id="ARBA00004127"/>
    </source>
</evidence>
<dbReference type="Gene3D" id="1.20.120.1630">
    <property type="match status" value="1"/>
</dbReference>
<name>A0ABU5GU30_9GAMM</name>
<accession>A0ABU5GU30</accession>
<gene>
    <name evidence="6" type="ORF">TOI97_13115</name>
</gene>
<dbReference type="InterPro" id="IPR007318">
    <property type="entry name" value="Phopholipid_MeTrfase"/>
</dbReference>
<evidence type="ECO:0000256" key="2">
    <source>
        <dbReference type="ARBA" id="ARBA00022692"/>
    </source>
</evidence>
<dbReference type="PANTHER" id="PTHR12714">
    <property type="entry name" value="PROTEIN-S ISOPRENYLCYSTEINE O-METHYLTRANSFERASE"/>
    <property type="match status" value="1"/>
</dbReference>
<keyword evidence="7" id="KW-1185">Reference proteome</keyword>
<dbReference type="EC" id="2.1.1.100" evidence="6"/>
<keyword evidence="2 5" id="KW-0812">Transmembrane</keyword>
<dbReference type="EMBL" id="JAXIVU010000039">
    <property type="protein sequence ID" value="MDY7220492.1"/>
    <property type="molecule type" value="Genomic_DNA"/>
</dbReference>
<feature type="transmembrane region" description="Helical" evidence="5">
    <location>
        <begin position="12"/>
        <end position="31"/>
    </location>
</feature>
<dbReference type="EC" id="2.1.1.334" evidence="6"/>
<sequence length="151" mass="17689">MRKPYFILPAPLVYVAFFILAWACSIVWPLALPSNPWTWFFGWSAIDASVLLVLWSVWLMLWRKTTLNPYGKPQRLLTEGPFRVTRNPIYVAMTLSYIGGAILLADVWGWVFLPAVLFAVSVGVIRHEERILLEHFGDEYRQYMNKVRRWL</sequence>
<keyword evidence="6" id="KW-0808">Transferase</keyword>
<comment type="subcellular location">
    <subcellularLocation>
        <location evidence="1">Endomembrane system</location>
        <topology evidence="1">Multi-pass membrane protein</topology>
    </subcellularLocation>
</comment>
<keyword evidence="4 5" id="KW-0472">Membrane</keyword>
<evidence type="ECO:0000256" key="4">
    <source>
        <dbReference type="ARBA" id="ARBA00023136"/>
    </source>
</evidence>
<dbReference type="Proteomes" id="UP001294570">
    <property type="component" value="Unassembled WGS sequence"/>
</dbReference>
<dbReference type="Pfam" id="PF04191">
    <property type="entry name" value="PEMT"/>
    <property type="match status" value="1"/>
</dbReference>
<evidence type="ECO:0000256" key="3">
    <source>
        <dbReference type="ARBA" id="ARBA00022989"/>
    </source>
</evidence>